<dbReference type="PANTHER" id="PTHR34187:SF1">
    <property type="entry name" value="DUF202 DOMAIN-CONTAINING PROTEIN"/>
    <property type="match status" value="1"/>
</dbReference>
<keyword evidence="3 5" id="KW-1133">Transmembrane helix</keyword>
<evidence type="ECO:0000259" key="6">
    <source>
        <dbReference type="Pfam" id="PF02656"/>
    </source>
</evidence>
<accession>K1WZL4</accession>
<dbReference type="GeneID" id="18759369"/>
<dbReference type="InterPro" id="IPR052053">
    <property type="entry name" value="IM_YidH-like"/>
</dbReference>
<feature type="transmembrane region" description="Helical" evidence="5">
    <location>
        <begin position="102"/>
        <end position="123"/>
    </location>
</feature>
<keyword evidence="4 5" id="KW-0472">Membrane</keyword>
<keyword evidence="2 5" id="KW-0812">Transmembrane</keyword>
<proteinExistence type="predicted"/>
<sequence length="204" mass="22880">MATSSEHPAEIPEEPHLAHITIFPVRSSAHRNARESTELERIRTNYSRASSYHQRAFSTRSKRPESLLERFNYALRNFWRRQISIDVDHGACRDHLALERTFLGYLRTSLALSMLGAIVAQLYRLQLTPTPNPGFGFFVLGKPLSIICQGSAIYTLLLGAFRIWRMQNAIVRGKAITGGFEIVALAAGFLAVSTHSLFKPAAHC</sequence>
<dbReference type="eggNOG" id="ENOG502SQUP">
    <property type="taxonomic scope" value="Eukaryota"/>
</dbReference>
<dbReference type="EMBL" id="JH921433">
    <property type="protein sequence ID" value="EKD18441.1"/>
    <property type="molecule type" value="Genomic_DNA"/>
</dbReference>
<keyword evidence="8" id="KW-1185">Reference proteome</keyword>
<dbReference type="OMA" id="AHITIFP"/>
<dbReference type="OrthoDB" id="199599at2759"/>
<feature type="transmembrane region" description="Helical" evidence="5">
    <location>
        <begin position="176"/>
        <end position="198"/>
    </location>
</feature>
<dbReference type="AlphaFoldDB" id="K1WZL4"/>
<protein>
    <recommendedName>
        <fullName evidence="6">DUF202 domain-containing protein</fullName>
    </recommendedName>
</protein>
<evidence type="ECO:0000256" key="2">
    <source>
        <dbReference type="ARBA" id="ARBA00022692"/>
    </source>
</evidence>
<organism evidence="7 8">
    <name type="scientific">Marssonina brunnea f. sp. multigermtubi (strain MB_m1)</name>
    <name type="common">Marssonina leaf spot fungus</name>
    <dbReference type="NCBI Taxonomy" id="1072389"/>
    <lineage>
        <taxon>Eukaryota</taxon>
        <taxon>Fungi</taxon>
        <taxon>Dikarya</taxon>
        <taxon>Ascomycota</taxon>
        <taxon>Pezizomycotina</taxon>
        <taxon>Leotiomycetes</taxon>
        <taxon>Helotiales</taxon>
        <taxon>Drepanopezizaceae</taxon>
        <taxon>Drepanopeziza</taxon>
    </lineage>
</organism>
<feature type="transmembrane region" description="Helical" evidence="5">
    <location>
        <begin position="143"/>
        <end position="164"/>
    </location>
</feature>
<reference evidence="7 8" key="1">
    <citation type="journal article" date="2012" name="BMC Genomics">
        <title>Sequencing the genome of Marssonina brunnea reveals fungus-poplar co-evolution.</title>
        <authorList>
            <person name="Zhu S."/>
            <person name="Cao Y.-Z."/>
            <person name="Jiang C."/>
            <person name="Tan B.-Y."/>
            <person name="Wang Z."/>
            <person name="Feng S."/>
            <person name="Zhang L."/>
            <person name="Su X.-H."/>
            <person name="Brejova B."/>
            <person name="Vinar T."/>
            <person name="Xu M."/>
            <person name="Wang M.-X."/>
            <person name="Zhang S.-G."/>
            <person name="Huang M.-R."/>
            <person name="Wu R."/>
            <person name="Zhou Y."/>
        </authorList>
    </citation>
    <scope>NUCLEOTIDE SEQUENCE [LARGE SCALE GENOMIC DNA]</scope>
    <source>
        <strain evidence="7 8">MB_m1</strain>
    </source>
</reference>
<dbReference type="GO" id="GO:0012505">
    <property type="term" value="C:endomembrane system"/>
    <property type="evidence" value="ECO:0007669"/>
    <property type="project" value="UniProtKB-SubCell"/>
</dbReference>
<evidence type="ECO:0000313" key="7">
    <source>
        <dbReference type="EMBL" id="EKD18441.1"/>
    </source>
</evidence>
<evidence type="ECO:0000256" key="4">
    <source>
        <dbReference type="ARBA" id="ARBA00023136"/>
    </source>
</evidence>
<evidence type="ECO:0000256" key="5">
    <source>
        <dbReference type="SAM" id="Phobius"/>
    </source>
</evidence>
<dbReference type="KEGG" id="mbe:MBM_03434"/>
<dbReference type="InParanoid" id="K1WZL4"/>
<dbReference type="PANTHER" id="PTHR34187">
    <property type="entry name" value="FGR18P"/>
    <property type="match status" value="1"/>
</dbReference>
<evidence type="ECO:0000256" key="3">
    <source>
        <dbReference type="ARBA" id="ARBA00022989"/>
    </source>
</evidence>
<dbReference type="Pfam" id="PF02656">
    <property type="entry name" value="DUF202"/>
    <property type="match status" value="1"/>
</dbReference>
<gene>
    <name evidence="7" type="ORF">MBM_03434</name>
</gene>
<evidence type="ECO:0000313" key="8">
    <source>
        <dbReference type="Proteomes" id="UP000006753"/>
    </source>
</evidence>
<evidence type="ECO:0000256" key="1">
    <source>
        <dbReference type="ARBA" id="ARBA00004127"/>
    </source>
</evidence>
<dbReference type="InterPro" id="IPR003807">
    <property type="entry name" value="DUF202"/>
</dbReference>
<dbReference type="Proteomes" id="UP000006753">
    <property type="component" value="Unassembled WGS sequence"/>
</dbReference>
<feature type="domain" description="DUF202" evidence="6">
    <location>
        <begin position="93"/>
        <end position="169"/>
    </location>
</feature>
<comment type="subcellular location">
    <subcellularLocation>
        <location evidence="1">Endomembrane system</location>
        <topology evidence="1">Multi-pass membrane protein</topology>
    </subcellularLocation>
</comment>
<name>K1WZL4_MARBU</name>
<dbReference type="HOGENOM" id="CLU_053359_1_3_1"/>